<evidence type="ECO:0000313" key="2">
    <source>
        <dbReference type="Proteomes" id="UP000276133"/>
    </source>
</evidence>
<organism evidence="1 2">
    <name type="scientific">Brachionus plicatilis</name>
    <name type="common">Marine rotifer</name>
    <name type="synonym">Brachionus muelleri</name>
    <dbReference type="NCBI Taxonomy" id="10195"/>
    <lineage>
        <taxon>Eukaryota</taxon>
        <taxon>Metazoa</taxon>
        <taxon>Spiralia</taxon>
        <taxon>Gnathifera</taxon>
        <taxon>Rotifera</taxon>
        <taxon>Eurotatoria</taxon>
        <taxon>Monogononta</taxon>
        <taxon>Pseudotrocha</taxon>
        <taxon>Ploima</taxon>
        <taxon>Brachionidae</taxon>
        <taxon>Brachionus</taxon>
    </lineage>
</organism>
<keyword evidence="2" id="KW-1185">Reference proteome</keyword>
<dbReference type="Proteomes" id="UP000276133">
    <property type="component" value="Unassembled WGS sequence"/>
</dbReference>
<sequence length="59" mass="6363">MTGRAQCSPSSPFIKFTLMAMLRADDEFSSELLAVLGPEAAELAEPLDEPDPHKLMLSG</sequence>
<dbReference type="AlphaFoldDB" id="A0A3M7SZ57"/>
<dbReference type="EMBL" id="REGN01000583">
    <property type="protein sequence ID" value="RNA40860.1"/>
    <property type="molecule type" value="Genomic_DNA"/>
</dbReference>
<evidence type="ECO:0000313" key="1">
    <source>
        <dbReference type="EMBL" id="RNA40860.1"/>
    </source>
</evidence>
<proteinExistence type="predicted"/>
<comment type="caution">
    <text evidence="1">The sequence shown here is derived from an EMBL/GenBank/DDBJ whole genome shotgun (WGS) entry which is preliminary data.</text>
</comment>
<gene>
    <name evidence="1" type="ORF">BpHYR1_003586</name>
</gene>
<reference evidence="1 2" key="1">
    <citation type="journal article" date="2018" name="Sci. Rep.">
        <title>Genomic signatures of local adaptation to the degree of environmental predictability in rotifers.</title>
        <authorList>
            <person name="Franch-Gras L."/>
            <person name="Hahn C."/>
            <person name="Garcia-Roger E.M."/>
            <person name="Carmona M.J."/>
            <person name="Serra M."/>
            <person name="Gomez A."/>
        </authorList>
    </citation>
    <scope>NUCLEOTIDE SEQUENCE [LARGE SCALE GENOMIC DNA]</scope>
    <source>
        <strain evidence="1">HYR1</strain>
    </source>
</reference>
<protein>
    <submittedName>
        <fullName evidence="1">Uncharacterized protein</fullName>
    </submittedName>
</protein>
<name>A0A3M7SZ57_BRAPC</name>
<accession>A0A3M7SZ57</accession>